<evidence type="ECO:0000256" key="3">
    <source>
        <dbReference type="SAM" id="MobiDB-lite"/>
    </source>
</evidence>
<proteinExistence type="inferred from homology"/>
<evidence type="ECO:0000256" key="2">
    <source>
        <dbReference type="ARBA" id="ARBA00022170"/>
    </source>
</evidence>
<dbReference type="PANTHER" id="PTHR28524:SF3">
    <property type="entry name" value="SUCCINATE DEHYDROGENASE ASSEMBLY FACTOR 4, MITOCHONDRIAL"/>
    <property type="match status" value="1"/>
</dbReference>
<dbReference type="Pfam" id="PF07896">
    <property type="entry name" value="DUF1674"/>
    <property type="match status" value="1"/>
</dbReference>
<evidence type="ECO:0000313" key="5">
    <source>
        <dbReference type="Proteomes" id="UP001162060"/>
    </source>
</evidence>
<comment type="similarity">
    <text evidence="1">Belongs to the SDHAF4 family.</text>
</comment>
<comment type="caution">
    <text evidence="4">The sequence shown here is derived from an EMBL/GenBank/DDBJ whole genome shotgun (WGS) entry which is preliminary data.</text>
</comment>
<protein>
    <recommendedName>
        <fullName evidence="2">Succinate dehydrogenase assembly factor 4, mitochondrial</fullName>
    </recommendedName>
</protein>
<dbReference type="PANTHER" id="PTHR28524">
    <property type="entry name" value="SUCCINATE DEHYDROGENASE ASSEMBLY FACTOR 4, MITOCHONDRIAL"/>
    <property type="match status" value="1"/>
</dbReference>
<feature type="compositionally biased region" description="Acidic residues" evidence="3">
    <location>
        <begin position="62"/>
        <end position="75"/>
    </location>
</feature>
<organism evidence="4 5">
    <name type="scientific">Peronospora matthiolae</name>
    <dbReference type="NCBI Taxonomy" id="2874970"/>
    <lineage>
        <taxon>Eukaryota</taxon>
        <taxon>Sar</taxon>
        <taxon>Stramenopiles</taxon>
        <taxon>Oomycota</taxon>
        <taxon>Peronosporomycetes</taxon>
        <taxon>Peronosporales</taxon>
        <taxon>Peronosporaceae</taxon>
        <taxon>Peronospora</taxon>
    </lineage>
</organism>
<evidence type="ECO:0000256" key="1">
    <source>
        <dbReference type="ARBA" id="ARBA00005701"/>
    </source>
</evidence>
<dbReference type="GO" id="GO:0034553">
    <property type="term" value="P:mitochondrial respiratory chain complex II assembly"/>
    <property type="evidence" value="ECO:0007669"/>
    <property type="project" value="TreeGrafter"/>
</dbReference>
<sequence length="111" mass="12363">MALRRVLLFSSSKQTRALVSIVTRHPLRLRFYSSKTIKDEDDVVTLNPNHGTSTFVATGIGLDDEEDDDEEDDDVALGPSGVEYGGPMRGGKLKEPTRFGDWERNGRCSDF</sequence>
<dbReference type="GO" id="GO:0005739">
    <property type="term" value="C:mitochondrion"/>
    <property type="evidence" value="ECO:0007669"/>
    <property type="project" value="TreeGrafter"/>
</dbReference>
<reference evidence="4" key="1">
    <citation type="submission" date="2024-01" db="EMBL/GenBank/DDBJ databases">
        <authorList>
            <person name="Webb A."/>
        </authorList>
    </citation>
    <scope>NUCLEOTIDE SEQUENCE</scope>
    <source>
        <strain evidence="4">Pm1</strain>
    </source>
</reference>
<accession>A0AAV1T069</accession>
<dbReference type="InterPro" id="IPR012875">
    <property type="entry name" value="SDHF4"/>
</dbReference>
<evidence type="ECO:0000313" key="4">
    <source>
        <dbReference type="EMBL" id="CAK7894855.1"/>
    </source>
</evidence>
<dbReference type="EMBL" id="CAKLBY020000004">
    <property type="protein sequence ID" value="CAK7894855.1"/>
    <property type="molecule type" value="Genomic_DNA"/>
</dbReference>
<name>A0AAV1T069_9STRA</name>
<feature type="region of interest" description="Disordered" evidence="3">
    <location>
        <begin position="62"/>
        <end position="99"/>
    </location>
</feature>
<gene>
    <name evidence="4" type="ORF">PM001_LOCUS901</name>
</gene>
<dbReference type="AlphaFoldDB" id="A0AAV1T069"/>
<dbReference type="Proteomes" id="UP001162060">
    <property type="component" value="Unassembled WGS sequence"/>
</dbReference>